<sequence length="110" mass="12225">LVNPQLPRLDWESIENLTFEPPDLDTFPCLKLAIEAGKKGGTYPAVLCAADEVAVELFLSQGIKFTDIARLVGQALEEHQAISHPTVEEIMAADNWAREKVRQLISRDNP</sequence>
<dbReference type="GO" id="GO:0030604">
    <property type="term" value="F:1-deoxy-D-xylulose-5-phosphate reductoisomerase activity"/>
    <property type="evidence" value="ECO:0007669"/>
    <property type="project" value="InterPro"/>
</dbReference>
<reference evidence="7" key="1">
    <citation type="journal article" date="2014" name="Front. Microbiol.">
        <title>High frequency of phylogenetically diverse reductive dehalogenase-homologous genes in deep subseafloor sedimentary metagenomes.</title>
        <authorList>
            <person name="Kawai M."/>
            <person name="Futagami T."/>
            <person name="Toyoda A."/>
            <person name="Takaki Y."/>
            <person name="Nishi S."/>
            <person name="Hori S."/>
            <person name="Arai W."/>
            <person name="Tsubouchi T."/>
            <person name="Morono Y."/>
            <person name="Uchiyama I."/>
            <person name="Ito T."/>
            <person name="Fujiyama A."/>
            <person name="Inagaki F."/>
            <person name="Takami H."/>
        </authorList>
    </citation>
    <scope>NUCLEOTIDE SEQUENCE</scope>
    <source>
        <strain evidence="7">Expedition CK06-06</strain>
    </source>
</reference>
<dbReference type="GO" id="GO:0051484">
    <property type="term" value="P:isopentenyl diphosphate biosynthetic process, methylerythritol 4-phosphate pathway involved in terpenoid biosynthetic process"/>
    <property type="evidence" value="ECO:0007669"/>
    <property type="project" value="TreeGrafter"/>
</dbReference>
<accession>X1IAQ2</accession>
<dbReference type="Gene3D" id="1.10.1740.10">
    <property type="match status" value="1"/>
</dbReference>
<dbReference type="GO" id="GO:0070402">
    <property type="term" value="F:NADPH binding"/>
    <property type="evidence" value="ECO:0007669"/>
    <property type="project" value="TreeGrafter"/>
</dbReference>
<evidence type="ECO:0000256" key="3">
    <source>
        <dbReference type="ARBA" id="ARBA00023002"/>
    </source>
</evidence>
<evidence type="ECO:0000256" key="5">
    <source>
        <dbReference type="ARBA" id="ARBA00023229"/>
    </source>
</evidence>
<keyword evidence="4" id="KW-0464">Manganese</keyword>
<feature type="domain" description="DXP reductoisomerase C-terminal" evidence="6">
    <location>
        <begin position="6"/>
        <end position="99"/>
    </location>
</feature>
<evidence type="ECO:0000256" key="4">
    <source>
        <dbReference type="ARBA" id="ARBA00023211"/>
    </source>
</evidence>
<feature type="non-terminal residue" evidence="7">
    <location>
        <position position="1"/>
    </location>
</feature>
<protein>
    <recommendedName>
        <fullName evidence="6">DXP reductoisomerase C-terminal domain-containing protein</fullName>
    </recommendedName>
</protein>
<gene>
    <name evidence="7" type="ORF">S03H2_55330</name>
</gene>
<dbReference type="PANTHER" id="PTHR30525">
    <property type="entry name" value="1-DEOXY-D-XYLULOSE 5-PHOSPHATE REDUCTOISOMERASE"/>
    <property type="match status" value="1"/>
</dbReference>
<keyword evidence="1" id="KW-0479">Metal-binding</keyword>
<dbReference type="AlphaFoldDB" id="X1IAQ2"/>
<organism evidence="7">
    <name type="scientific">marine sediment metagenome</name>
    <dbReference type="NCBI Taxonomy" id="412755"/>
    <lineage>
        <taxon>unclassified sequences</taxon>
        <taxon>metagenomes</taxon>
        <taxon>ecological metagenomes</taxon>
    </lineage>
</organism>
<proteinExistence type="predicted"/>
<keyword evidence="5" id="KW-0414">Isoprene biosynthesis</keyword>
<keyword evidence="3" id="KW-0560">Oxidoreductase</keyword>
<dbReference type="InterPro" id="IPR036169">
    <property type="entry name" value="DXPR_C_sf"/>
</dbReference>
<evidence type="ECO:0000256" key="2">
    <source>
        <dbReference type="ARBA" id="ARBA00022857"/>
    </source>
</evidence>
<dbReference type="PANTHER" id="PTHR30525:SF0">
    <property type="entry name" value="1-DEOXY-D-XYLULOSE 5-PHOSPHATE REDUCTOISOMERASE, CHLOROPLASTIC"/>
    <property type="match status" value="1"/>
</dbReference>
<dbReference type="FunFam" id="1.10.1740.10:FF:000004">
    <property type="entry name" value="1-deoxy-D-xylulose 5-phosphate reductoisomerase"/>
    <property type="match status" value="1"/>
</dbReference>
<name>X1IAQ2_9ZZZZ</name>
<dbReference type="InterPro" id="IPR026877">
    <property type="entry name" value="DXPR_C"/>
</dbReference>
<dbReference type="EMBL" id="BARU01035331">
    <property type="protein sequence ID" value="GAH79461.1"/>
    <property type="molecule type" value="Genomic_DNA"/>
</dbReference>
<keyword evidence="2" id="KW-0521">NADP</keyword>
<evidence type="ECO:0000259" key="6">
    <source>
        <dbReference type="Pfam" id="PF13288"/>
    </source>
</evidence>
<comment type="caution">
    <text evidence="7">The sequence shown here is derived from an EMBL/GenBank/DDBJ whole genome shotgun (WGS) entry which is preliminary data.</text>
</comment>
<dbReference type="InterPro" id="IPR003821">
    <property type="entry name" value="DXP_reductoisomerase"/>
</dbReference>
<dbReference type="GO" id="GO:0030145">
    <property type="term" value="F:manganese ion binding"/>
    <property type="evidence" value="ECO:0007669"/>
    <property type="project" value="TreeGrafter"/>
</dbReference>
<dbReference type="Pfam" id="PF13288">
    <property type="entry name" value="DXPR_C"/>
    <property type="match status" value="1"/>
</dbReference>
<dbReference type="SUPFAM" id="SSF69055">
    <property type="entry name" value="1-deoxy-D-xylulose-5-phosphate reductoisomerase, C-terminal domain"/>
    <property type="match status" value="1"/>
</dbReference>
<evidence type="ECO:0000256" key="1">
    <source>
        <dbReference type="ARBA" id="ARBA00022723"/>
    </source>
</evidence>
<evidence type="ECO:0000313" key="7">
    <source>
        <dbReference type="EMBL" id="GAH79461.1"/>
    </source>
</evidence>